<dbReference type="EMBL" id="ASHM01028668">
    <property type="protein sequence ID" value="PNX75196.1"/>
    <property type="molecule type" value="Genomic_DNA"/>
</dbReference>
<keyword evidence="1 4" id="KW-0677">Repeat</keyword>
<dbReference type="Proteomes" id="UP000236291">
    <property type="component" value="Unassembled WGS sequence"/>
</dbReference>
<dbReference type="PROSITE" id="PS50222">
    <property type="entry name" value="EF_HAND_2"/>
    <property type="match status" value="1"/>
</dbReference>
<dbReference type="PANTHER" id="PTHR23056:SF26">
    <property type="entry name" value="CALCINEURIN B-LIKE PROTEIN 10"/>
    <property type="match status" value="1"/>
</dbReference>
<dbReference type="InterPro" id="IPR011992">
    <property type="entry name" value="EF-hand-dom_pair"/>
</dbReference>
<dbReference type="EMBL" id="ASHM01080465">
    <property type="protein sequence ID" value="PNX59333.1"/>
    <property type="molecule type" value="Genomic_DNA"/>
</dbReference>
<dbReference type="InterPro" id="IPR018247">
    <property type="entry name" value="EF_Hand_1_Ca_BS"/>
</dbReference>
<comment type="caution">
    <text evidence="8">The sequence shown here is derived from an EMBL/GenBank/DDBJ whole genome shotgun (WGS) entry which is preliminary data.</text>
</comment>
<dbReference type="GO" id="GO:0016020">
    <property type="term" value="C:membrane"/>
    <property type="evidence" value="ECO:0007669"/>
    <property type="project" value="UniProtKB-SubCell"/>
</dbReference>
<dbReference type="PROSITE" id="PS00018">
    <property type="entry name" value="EF_HAND_1"/>
    <property type="match status" value="1"/>
</dbReference>
<dbReference type="Pfam" id="PF13202">
    <property type="entry name" value="EF-hand_5"/>
    <property type="match status" value="1"/>
</dbReference>
<comment type="similarity">
    <text evidence="3 4">Belongs to the calcineurin regulatory subunit family.</text>
</comment>
<dbReference type="STRING" id="57577.A0A2K3L9J2"/>
<evidence type="ECO:0000256" key="1">
    <source>
        <dbReference type="ARBA" id="ARBA00022737"/>
    </source>
</evidence>
<organism evidence="8 9">
    <name type="scientific">Trifolium pratense</name>
    <name type="common">Red clover</name>
    <dbReference type="NCBI Taxonomy" id="57577"/>
    <lineage>
        <taxon>Eukaryota</taxon>
        <taxon>Viridiplantae</taxon>
        <taxon>Streptophyta</taxon>
        <taxon>Embryophyta</taxon>
        <taxon>Tracheophyta</taxon>
        <taxon>Spermatophyta</taxon>
        <taxon>Magnoliopsida</taxon>
        <taxon>eudicotyledons</taxon>
        <taxon>Gunneridae</taxon>
        <taxon>Pentapetalae</taxon>
        <taxon>rosids</taxon>
        <taxon>fabids</taxon>
        <taxon>Fabales</taxon>
        <taxon>Fabaceae</taxon>
        <taxon>Papilionoideae</taxon>
        <taxon>50 kb inversion clade</taxon>
        <taxon>NPAAA clade</taxon>
        <taxon>Hologalegina</taxon>
        <taxon>IRL clade</taxon>
        <taxon>Trifolieae</taxon>
        <taxon>Trifolium</taxon>
    </lineage>
</organism>
<sequence>MLTTYLMSETYQNLPDETLELIIDKTFMDADLNRDGLIDLDEWRAFVTKDPTVIKYMTILHLKKVTTIFPDFIWNTVVKGEECEPSATTAARVAQPTGVSTSAAPNTQHGGSTSIAPSAQHGGSSTAAVPIAQLEGATSAAPDAQPRGSTSSVP</sequence>
<comment type="subunit">
    <text evidence="4">Homodimer. Interacts with CIPK.</text>
</comment>
<evidence type="ECO:0000256" key="2">
    <source>
        <dbReference type="ARBA" id="ARBA00022837"/>
    </source>
</evidence>
<keyword evidence="4" id="KW-0472">Membrane</keyword>
<dbReference type="Gene3D" id="1.10.238.10">
    <property type="entry name" value="EF-hand"/>
    <property type="match status" value="1"/>
</dbReference>
<feature type="region of interest" description="Disordered" evidence="5">
    <location>
        <begin position="84"/>
        <end position="154"/>
    </location>
</feature>
<evidence type="ECO:0000313" key="8">
    <source>
        <dbReference type="EMBL" id="PNX75196.1"/>
    </source>
</evidence>
<dbReference type="AlphaFoldDB" id="A0A2K3L9J2"/>
<evidence type="ECO:0000256" key="4">
    <source>
        <dbReference type="RuleBase" id="RU369080"/>
    </source>
</evidence>
<dbReference type="PANTHER" id="PTHR23056">
    <property type="entry name" value="CALCINEURIN B"/>
    <property type="match status" value="1"/>
</dbReference>
<name>A0A2K3L9J2_TRIPR</name>
<comment type="subcellular location">
    <subcellularLocation>
        <location evidence="4">Membrane</location>
    </subcellularLocation>
</comment>
<evidence type="ECO:0000313" key="7">
    <source>
        <dbReference type="EMBL" id="PNX59333.1"/>
    </source>
</evidence>
<feature type="domain" description="EF-hand" evidence="6">
    <location>
        <begin position="18"/>
        <end position="53"/>
    </location>
</feature>
<dbReference type="GO" id="GO:0019900">
    <property type="term" value="F:kinase binding"/>
    <property type="evidence" value="ECO:0007669"/>
    <property type="project" value="UniProtKB-UniRule"/>
</dbReference>
<keyword evidence="4" id="KW-0479">Metal-binding</keyword>
<evidence type="ECO:0000256" key="3">
    <source>
        <dbReference type="ARBA" id="ARBA00023774"/>
    </source>
</evidence>
<dbReference type="GO" id="GO:0019722">
    <property type="term" value="P:calcium-mediated signaling"/>
    <property type="evidence" value="ECO:0007669"/>
    <property type="project" value="UniProtKB-UniRule"/>
</dbReference>
<comment type="function">
    <text evidence="4">Acts as a calcium sensor. CBL proteins interact with CIPK serine-threonine protein kinases. Binding of a CBL protein to the regulatory NAF domain of a CIPK protein lead to the activation of the kinase in a calcium-dependent manner.</text>
</comment>
<evidence type="ECO:0000313" key="9">
    <source>
        <dbReference type="Proteomes" id="UP000236291"/>
    </source>
</evidence>
<feature type="compositionally biased region" description="Polar residues" evidence="5">
    <location>
        <begin position="97"/>
        <end position="127"/>
    </location>
</feature>
<proteinExistence type="inferred from homology"/>
<reference evidence="8 9" key="1">
    <citation type="journal article" date="2014" name="Am. J. Bot.">
        <title>Genome assembly and annotation for red clover (Trifolium pratense; Fabaceae).</title>
        <authorList>
            <person name="Istvanek J."/>
            <person name="Jaros M."/>
            <person name="Krenek A."/>
            <person name="Repkova J."/>
        </authorList>
    </citation>
    <scope>NUCLEOTIDE SEQUENCE [LARGE SCALE GENOMIC DNA]</scope>
    <source>
        <strain evidence="9">cv. Tatra</strain>
        <tissue evidence="8">Young leaves</tissue>
    </source>
</reference>
<protein>
    <recommendedName>
        <fullName evidence="4">Calcineurin B-like protein</fullName>
    </recommendedName>
</protein>
<keyword evidence="2 4" id="KW-0106">Calcium</keyword>
<evidence type="ECO:0000256" key="5">
    <source>
        <dbReference type="SAM" id="MobiDB-lite"/>
    </source>
</evidence>
<dbReference type="SMART" id="SM00054">
    <property type="entry name" value="EFh"/>
    <property type="match status" value="1"/>
</dbReference>
<reference evidence="8 9" key="2">
    <citation type="journal article" date="2017" name="Front. Plant Sci.">
        <title>Gene Classification and Mining of Molecular Markers Useful in Red Clover (Trifolium pratense) Breeding.</title>
        <authorList>
            <person name="Istvanek J."/>
            <person name="Dluhosova J."/>
            <person name="Dluhos P."/>
            <person name="Patkova L."/>
            <person name="Nedelnik J."/>
            <person name="Repkova J."/>
        </authorList>
    </citation>
    <scope>NUCLEOTIDE SEQUENCE [LARGE SCALE GENOMIC DNA]</scope>
    <source>
        <strain evidence="9">cv. Tatra</strain>
        <tissue evidence="8">Young leaves</tissue>
    </source>
</reference>
<dbReference type="InterPro" id="IPR002048">
    <property type="entry name" value="EF_hand_dom"/>
</dbReference>
<dbReference type="GO" id="GO:0005509">
    <property type="term" value="F:calcium ion binding"/>
    <property type="evidence" value="ECO:0007669"/>
    <property type="project" value="UniProtKB-UniRule"/>
</dbReference>
<dbReference type="InterPro" id="IPR045198">
    <property type="entry name" value="CNBL1-10"/>
</dbReference>
<accession>A0A2K3L9J2</accession>
<gene>
    <name evidence="8" type="ORF">L195_g031128</name>
    <name evidence="7" type="ORF">L195_g051364</name>
</gene>
<dbReference type="SUPFAM" id="SSF47473">
    <property type="entry name" value="EF-hand"/>
    <property type="match status" value="1"/>
</dbReference>
<evidence type="ECO:0000259" key="6">
    <source>
        <dbReference type="PROSITE" id="PS50222"/>
    </source>
</evidence>